<gene>
    <name evidence="5" type="ORF">GCM10011352_03950</name>
</gene>
<evidence type="ECO:0000256" key="2">
    <source>
        <dbReference type="ARBA" id="ARBA00023125"/>
    </source>
</evidence>
<dbReference type="Gene3D" id="1.20.120.530">
    <property type="entry name" value="GntR ligand-binding domain-like"/>
    <property type="match status" value="1"/>
</dbReference>
<evidence type="ECO:0000259" key="4">
    <source>
        <dbReference type="PROSITE" id="PS50949"/>
    </source>
</evidence>
<dbReference type="PANTHER" id="PTHR43537:SF20">
    <property type="entry name" value="HTH-TYPE TRANSCRIPTIONAL REPRESSOR GLAR"/>
    <property type="match status" value="1"/>
</dbReference>
<dbReference type="SMART" id="SM00345">
    <property type="entry name" value="HTH_GNTR"/>
    <property type="match status" value="1"/>
</dbReference>
<keyword evidence="3" id="KW-0804">Transcription</keyword>
<evidence type="ECO:0000256" key="3">
    <source>
        <dbReference type="ARBA" id="ARBA00023163"/>
    </source>
</evidence>
<keyword evidence="2" id="KW-0238">DNA-binding</keyword>
<dbReference type="SUPFAM" id="SSF48008">
    <property type="entry name" value="GntR ligand-binding domain-like"/>
    <property type="match status" value="1"/>
</dbReference>
<evidence type="ECO:0000256" key="1">
    <source>
        <dbReference type="ARBA" id="ARBA00023015"/>
    </source>
</evidence>
<organism evidence="5 6">
    <name type="scientific">Marinobacterium zhoushanense</name>
    <dbReference type="NCBI Taxonomy" id="1679163"/>
    <lineage>
        <taxon>Bacteria</taxon>
        <taxon>Pseudomonadati</taxon>
        <taxon>Pseudomonadota</taxon>
        <taxon>Gammaproteobacteria</taxon>
        <taxon>Oceanospirillales</taxon>
        <taxon>Oceanospirillaceae</taxon>
        <taxon>Marinobacterium</taxon>
    </lineage>
</organism>
<dbReference type="InterPro" id="IPR036390">
    <property type="entry name" value="WH_DNA-bd_sf"/>
</dbReference>
<name>A0ABQ1JXH8_9GAMM</name>
<dbReference type="Pfam" id="PF00392">
    <property type="entry name" value="GntR"/>
    <property type="match status" value="1"/>
</dbReference>
<dbReference type="EMBL" id="BMIJ01000001">
    <property type="protein sequence ID" value="GGB81420.1"/>
    <property type="molecule type" value="Genomic_DNA"/>
</dbReference>
<dbReference type="PANTHER" id="PTHR43537">
    <property type="entry name" value="TRANSCRIPTIONAL REGULATOR, GNTR FAMILY"/>
    <property type="match status" value="1"/>
</dbReference>
<dbReference type="InterPro" id="IPR000524">
    <property type="entry name" value="Tscrpt_reg_HTH_GntR"/>
</dbReference>
<dbReference type="InterPro" id="IPR008920">
    <property type="entry name" value="TF_FadR/GntR_C"/>
</dbReference>
<accession>A0ABQ1JXH8</accession>
<feature type="domain" description="HTH gntR-type" evidence="4">
    <location>
        <begin position="15"/>
        <end position="82"/>
    </location>
</feature>
<dbReference type="Pfam" id="PF07729">
    <property type="entry name" value="FCD"/>
    <property type="match status" value="1"/>
</dbReference>
<dbReference type="Gene3D" id="1.10.10.10">
    <property type="entry name" value="Winged helix-like DNA-binding domain superfamily/Winged helix DNA-binding domain"/>
    <property type="match status" value="1"/>
</dbReference>
<protein>
    <submittedName>
        <fullName evidence="5">GntR family transcriptional regulator</fullName>
    </submittedName>
</protein>
<sequence length="229" mass="26565">MAKRAIKEFEELGHNTLTTSVFERLRSDILEGVFSPNEKLRVEALRRRYDVGASPIREALNRLAALRLVEQTDQRGFRVTELTKEDIQELAVTRCWISEIAIREAIAHGDKEWEEAIALAYYRLWRHPVDPVKDGPDRDWEVLHREFHSALISACPSRWIRDFHEQLFDYADRHRHLANKAGHPRQDPAEEHKAIMEAVVTRNTELAIKLLNQHFTLTSELAEEASLAS</sequence>
<dbReference type="InterPro" id="IPR036388">
    <property type="entry name" value="WH-like_DNA-bd_sf"/>
</dbReference>
<proteinExistence type="predicted"/>
<dbReference type="SUPFAM" id="SSF46785">
    <property type="entry name" value="Winged helix' DNA-binding domain"/>
    <property type="match status" value="1"/>
</dbReference>
<dbReference type="InterPro" id="IPR011711">
    <property type="entry name" value="GntR_C"/>
</dbReference>
<keyword evidence="1" id="KW-0805">Transcription regulation</keyword>
<dbReference type="Proteomes" id="UP000629025">
    <property type="component" value="Unassembled WGS sequence"/>
</dbReference>
<keyword evidence="6" id="KW-1185">Reference proteome</keyword>
<dbReference type="SMART" id="SM00895">
    <property type="entry name" value="FCD"/>
    <property type="match status" value="1"/>
</dbReference>
<dbReference type="PROSITE" id="PS50949">
    <property type="entry name" value="HTH_GNTR"/>
    <property type="match status" value="1"/>
</dbReference>
<reference evidence="6" key="1">
    <citation type="journal article" date="2019" name="Int. J. Syst. Evol. Microbiol.">
        <title>The Global Catalogue of Microorganisms (GCM) 10K type strain sequencing project: providing services to taxonomists for standard genome sequencing and annotation.</title>
        <authorList>
            <consortium name="The Broad Institute Genomics Platform"/>
            <consortium name="The Broad Institute Genome Sequencing Center for Infectious Disease"/>
            <person name="Wu L."/>
            <person name="Ma J."/>
        </authorList>
    </citation>
    <scope>NUCLEOTIDE SEQUENCE [LARGE SCALE GENOMIC DNA]</scope>
    <source>
        <strain evidence="6">CGMCC 1.15341</strain>
    </source>
</reference>
<evidence type="ECO:0000313" key="5">
    <source>
        <dbReference type="EMBL" id="GGB81420.1"/>
    </source>
</evidence>
<comment type="caution">
    <text evidence="5">The sequence shown here is derived from an EMBL/GenBank/DDBJ whole genome shotgun (WGS) entry which is preliminary data.</text>
</comment>
<evidence type="ECO:0000313" key="6">
    <source>
        <dbReference type="Proteomes" id="UP000629025"/>
    </source>
</evidence>
<dbReference type="RefSeq" id="WP_188745421.1">
    <property type="nucleotide sequence ID" value="NZ_BMIJ01000001.1"/>
</dbReference>